<sequence length="149" mass="15930">MSAPRRALLTGAALLAAFGPAACVSPAWDDHDYALKAGKTAEAAASAVQLARTAVRHEDGTTRQYLKVVLTEAADDLGNVNDQFGGVQPPSDASERLRGEVTDLTEKAEDEVHDLLDQVRRDRVRDPAGAVRDLGEIAGRLSAFAERHK</sequence>
<comment type="caution">
    <text evidence="2">The sequence shown here is derived from an EMBL/GenBank/DDBJ whole genome shotgun (WGS) entry which is preliminary data.</text>
</comment>
<evidence type="ECO:0000313" key="3">
    <source>
        <dbReference type="Proteomes" id="UP000603904"/>
    </source>
</evidence>
<evidence type="ECO:0000313" key="2">
    <source>
        <dbReference type="EMBL" id="GIH40233.1"/>
    </source>
</evidence>
<gene>
    <name evidence="2" type="ORF">Mco01_32330</name>
</gene>
<organism evidence="2 3">
    <name type="scientific">Microbispora corallina</name>
    <dbReference type="NCBI Taxonomy" id="83302"/>
    <lineage>
        <taxon>Bacteria</taxon>
        <taxon>Bacillati</taxon>
        <taxon>Actinomycetota</taxon>
        <taxon>Actinomycetes</taxon>
        <taxon>Streptosporangiales</taxon>
        <taxon>Streptosporangiaceae</taxon>
        <taxon>Microbispora</taxon>
    </lineage>
</organism>
<feature type="signal peptide" evidence="1">
    <location>
        <begin position="1"/>
        <end position="22"/>
    </location>
</feature>
<dbReference type="EMBL" id="BOOC01000013">
    <property type="protein sequence ID" value="GIH40233.1"/>
    <property type="molecule type" value="Genomic_DNA"/>
</dbReference>
<protein>
    <submittedName>
        <fullName evidence="2">Uncharacterized protein</fullName>
    </submittedName>
</protein>
<dbReference type="RefSeq" id="WP_204057685.1">
    <property type="nucleotide sequence ID" value="NZ_BAAAGP010000008.1"/>
</dbReference>
<dbReference type="Proteomes" id="UP000603904">
    <property type="component" value="Unassembled WGS sequence"/>
</dbReference>
<accession>A0ABQ4FZU6</accession>
<keyword evidence="1" id="KW-0732">Signal</keyword>
<evidence type="ECO:0000256" key="1">
    <source>
        <dbReference type="SAM" id="SignalP"/>
    </source>
</evidence>
<name>A0ABQ4FZU6_9ACTN</name>
<feature type="chain" id="PRO_5047440645" evidence="1">
    <location>
        <begin position="23"/>
        <end position="149"/>
    </location>
</feature>
<proteinExistence type="predicted"/>
<keyword evidence="3" id="KW-1185">Reference proteome</keyword>
<reference evidence="2 3" key="1">
    <citation type="submission" date="2021-01" db="EMBL/GenBank/DDBJ databases">
        <title>Whole genome shotgun sequence of Microbispora corallina NBRC 16416.</title>
        <authorList>
            <person name="Komaki H."/>
            <person name="Tamura T."/>
        </authorList>
    </citation>
    <scope>NUCLEOTIDE SEQUENCE [LARGE SCALE GENOMIC DNA]</scope>
    <source>
        <strain evidence="2 3">NBRC 16416</strain>
    </source>
</reference>